<feature type="region of interest" description="Disordered" evidence="1">
    <location>
        <begin position="18"/>
        <end position="44"/>
    </location>
</feature>
<feature type="compositionally biased region" description="Basic and acidic residues" evidence="1">
    <location>
        <begin position="19"/>
        <end position="36"/>
    </location>
</feature>
<feature type="region of interest" description="Disordered" evidence="1">
    <location>
        <begin position="57"/>
        <end position="110"/>
    </location>
</feature>
<organism evidence="2 3">
    <name type="scientific">Clohesyomyces aquaticus</name>
    <dbReference type="NCBI Taxonomy" id="1231657"/>
    <lineage>
        <taxon>Eukaryota</taxon>
        <taxon>Fungi</taxon>
        <taxon>Dikarya</taxon>
        <taxon>Ascomycota</taxon>
        <taxon>Pezizomycotina</taxon>
        <taxon>Dothideomycetes</taxon>
        <taxon>Pleosporomycetidae</taxon>
        <taxon>Pleosporales</taxon>
        <taxon>Lindgomycetaceae</taxon>
        <taxon>Clohesyomyces</taxon>
    </lineage>
</organism>
<protein>
    <submittedName>
        <fullName evidence="2">Uncharacterized protein</fullName>
    </submittedName>
</protein>
<evidence type="ECO:0000313" key="2">
    <source>
        <dbReference type="EMBL" id="ORY09909.1"/>
    </source>
</evidence>
<gene>
    <name evidence="2" type="ORF">BCR34DRAFT_602501</name>
</gene>
<proteinExistence type="predicted"/>
<accession>A0A1Y1ZI86</accession>
<sequence length="462" mass="52384">MVQITKTGSSRLSSYVRIQSDKYDTDTSHIVTEDPNARPPKKKAKGLKFVEIYAEAIQGDTATPNRPECAQKDKQKRSGSQSPTRRRGPNDNIADEYDPANPYLSYSRNSRAPAHTCTKPLLPKTLTDNPHFLSHIFSNPSVTHNRSHKIHESISLCSHRRLTLHFSPTDPLNIHGTFHLLIADYRSEIPNGHAECTNCVPYEPQARTQMLAERVLESVGYWTLRRKTRGVVNRVQQEVLLLVGEMLRAEGKKAEKREKEEERRREVEVQRMVDEMRLAELIERTKREIEVADLKARKKNIKRKREDDEEDGQGKEGIESVGVKRARVEDTEDKNKDDAPSVEPDVAEGVKDSATESPAAVPDQPAITDRYSPLPGPPMTLQHTPPRSPHTSPPRPSKRKRSRDSDSDLQTVKKVRFTTEIETSLTIEQNQHLSSPSPVRVASSRSAIEAEYEVDYEDDDLE</sequence>
<feature type="compositionally biased region" description="Polar residues" evidence="1">
    <location>
        <begin position="420"/>
        <end position="433"/>
    </location>
</feature>
<keyword evidence="3" id="KW-1185">Reference proteome</keyword>
<evidence type="ECO:0000313" key="3">
    <source>
        <dbReference type="Proteomes" id="UP000193144"/>
    </source>
</evidence>
<comment type="caution">
    <text evidence="2">The sequence shown here is derived from an EMBL/GenBank/DDBJ whole genome shotgun (WGS) entry which is preliminary data.</text>
</comment>
<feature type="compositionally biased region" description="Low complexity" evidence="1">
    <location>
        <begin position="434"/>
        <end position="449"/>
    </location>
</feature>
<feature type="compositionally biased region" description="Pro residues" evidence="1">
    <location>
        <begin position="386"/>
        <end position="395"/>
    </location>
</feature>
<dbReference type="EMBL" id="MCFA01000080">
    <property type="protein sequence ID" value="ORY09909.1"/>
    <property type="molecule type" value="Genomic_DNA"/>
</dbReference>
<dbReference type="AlphaFoldDB" id="A0A1Y1ZI86"/>
<feature type="region of interest" description="Disordered" evidence="1">
    <location>
        <begin position="300"/>
        <end position="462"/>
    </location>
</feature>
<reference evidence="2 3" key="1">
    <citation type="submission" date="2016-07" db="EMBL/GenBank/DDBJ databases">
        <title>Pervasive Adenine N6-methylation of Active Genes in Fungi.</title>
        <authorList>
            <consortium name="DOE Joint Genome Institute"/>
            <person name="Mondo S.J."/>
            <person name="Dannebaum R.O."/>
            <person name="Kuo R.C."/>
            <person name="Labutti K."/>
            <person name="Haridas S."/>
            <person name="Kuo A."/>
            <person name="Salamov A."/>
            <person name="Ahrendt S.R."/>
            <person name="Lipzen A."/>
            <person name="Sullivan W."/>
            <person name="Andreopoulos W.B."/>
            <person name="Clum A."/>
            <person name="Lindquist E."/>
            <person name="Daum C."/>
            <person name="Ramamoorthy G.K."/>
            <person name="Gryganskyi A."/>
            <person name="Culley D."/>
            <person name="Magnuson J.K."/>
            <person name="James T.Y."/>
            <person name="O'Malley M.A."/>
            <person name="Stajich J.E."/>
            <person name="Spatafora J.W."/>
            <person name="Visel A."/>
            <person name="Grigoriev I.V."/>
        </authorList>
    </citation>
    <scope>NUCLEOTIDE SEQUENCE [LARGE SCALE GENOMIC DNA]</scope>
    <source>
        <strain evidence="2 3">CBS 115471</strain>
    </source>
</reference>
<name>A0A1Y1ZI86_9PLEO</name>
<dbReference type="Proteomes" id="UP000193144">
    <property type="component" value="Unassembled WGS sequence"/>
</dbReference>
<feature type="compositionally biased region" description="Acidic residues" evidence="1">
    <location>
        <begin position="450"/>
        <end position="462"/>
    </location>
</feature>
<evidence type="ECO:0000256" key="1">
    <source>
        <dbReference type="SAM" id="MobiDB-lite"/>
    </source>
</evidence>
<feature type="compositionally biased region" description="Basic and acidic residues" evidence="1">
    <location>
        <begin position="326"/>
        <end position="339"/>
    </location>
</feature>